<dbReference type="Proteomes" id="UP000663823">
    <property type="component" value="Unassembled WGS sequence"/>
</dbReference>
<evidence type="ECO:0000256" key="4">
    <source>
        <dbReference type="ARBA" id="ARBA00022989"/>
    </source>
</evidence>
<keyword evidence="2" id="KW-1003">Cell membrane</keyword>
<feature type="transmembrane region" description="Helical" evidence="10">
    <location>
        <begin position="121"/>
        <end position="141"/>
    </location>
</feature>
<dbReference type="InterPro" id="IPR017452">
    <property type="entry name" value="GPCR_Rhodpsn_7TM"/>
</dbReference>
<evidence type="ECO:0000256" key="7">
    <source>
        <dbReference type="ARBA" id="ARBA00023170"/>
    </source>
</evidence>
<dbReference type="GO" id="GO:0007197">
    <property type="term" value="P:adenylate cyclase-inhibiting G protein-coupled acetylcholine receptor signaling pathway"/>
    <property type="evidence" value="ECO:0007669"/>
    <property type="project" value="TreeGrafter"/>
</dbReference>
<evidence type="ECO:0000313" key="14">
    <source>
        <dbReference type="EMBL" id="CAF1282077.1"/>
    </source>
</evidence>
<evidence type="ECO:0000313" key="15">
    <source>
        <dbReference type="EMBL" id="CAF1283946.1"/>
    </source>
</evidence>
<proteinExistence type="inferred from homology"/>
<dbReference type="AlphaFoldDB" id="A0A815CH29"/>
<comment type="similarity">
    <text evidence="9">Belongs to the G-protein coupled receptor 1 family.</text>
</comment>
<keyword evidence="6 10" id="KW-0472">Membrane</keyword>
<comment type="caution">
    <text evidence="15">The sequence shown here is derived from an EMBL/GenBank/DDBJ whole genome shotgun (WGS) entry which is preliminary data.</text>
</comment>
<dbReference type="EMBL" id="CAJOAX010003835">
    <property type="protein sequence ID" value="CAF3875527.1"/>
    <property type="molecule type" value="Genomic_DNA"/>
</dbReference>
<evidence type="ECO:0000256" key="9">
    <source>
        <dbReference type="RuleBase" id="RU000688"/>
    </source>
</evidence>
<gene>
    <name evidence="14" type="ORF">JXQ802_LOCUS28546</name>
    <name evidence="15" type="ORF">JXQ802_LOCUS28639</name>
    <name evidence="16" type="ORF">OTI717_LOCUS22469</name>
    <name evidence="12" type="ORF">PYM288_LOCUS15734</name>
    <name evidence="13" type="ORF">RFH988_LOCUS18844</name>
</gene>
<dbReference type="PRINTS" id="PR00237">
    <property type="entry name" value="GPCRRHODOPSN"/>
</dbReference>
<accession>A0A815CH29</accession>
<dbReference type="Proteomes" id="UP000663854">
    <property type="component" value="Unassembled WGS sequence"/>
</dbReference>
<evidence type="ECO:0000313" key="16">
    <source>
        <dbReference type="EMBL" id="CAF3875527.1"/>
    </source>
</evidence>
<keyword evidence="7 9" id="KW-0675">Receptor</keyword>
<comment type="subcellular location">
    <subcellularLocation>
        <location evidence="1">Cell membrane</location>
        <topology evidence="1">Multi-pass membrane protein</topology>
    </subcellularLocation>
</comment>
<dbReference type="PROSITE" id="PS50262">
    <property type="entry name" value="G_PROTEIN_RECEP_F1_2"/>
    <property type="match status" value="1"/>
</dbReference>
<protein>
    <recommendedName>
        <fullName evidence="11">G-protein coupled receptors family 1 profile domain-containing protein</fullName>
    </recommendedName>
</protein>
<dbReference type="Proteomes" id="UP000663870">
    <property type="component" value="Unassembled WGS sequence"/>
</dbReference>
<dbReference type="EMBL" id="CAJNOL010001078">
    <property type="protein sequence ID" value="CAF1282077.1"/>
    <property type="molecule type" value="Genomic_DNA"/>
</dbReference>
<dbReference type="GO" id="GO:0005886">
    <property type="term" value="C:plasma membrane"/>
    <property type="evidence" value="ECO:0007669"/>
    <property type="project" value="UniProtKB-SubCell"/>
</dbReference>
<feature type="domain" description="G-protein coupled receptors family 1 profile" evidence="11">
    <location>
        <begin position="100"/>
        <end position="418"/>
    </location>
</feature>
<keyword evidence="17" id="KW-1185">Reference proteome</keyword>
<dbReference type="Pfam" id="PF00001">
    <property type="entry name" value="7tm_1"/>
    <property type="match status" value="1"/>
</dbReference>
<evidence type="ECO:0000259" key="11">
    <source>
        <dbReference type="PROSITE" id="PS50262"/>
    </source>
</evidence>
<evidence type="ECO:0000256" key="2">
    <source>
        <dbReference type="ARBA" id="ARBA00022475"/>
    </source>
</evidence>
<organism evidence="15 17">
    <name type="scientific">Rotaria sordida</name>
    <dbReference type="NCBI Taxonomy" id="392033"/>
    <lineage>
        <taxon>Eukaryota</taxon>
        <taxon>Metazoa</taxon>
        <taxon>Spiralia</taxon>
        <taxon>Gnathifera</taxon>
        <taxon>Rotifera</taxon>
        <taxon>Eurotatoria</taxon>
        <taxon>Bdelloidea</taxon>
        <taxon>Philodinida</taxon>
        <taxon>Philodinidae</taxon>
        <taxon>Rotaria</taxon>
    </lineage>
</organism>
<evidence type="ECO:0000256" key="3">
    <source>
        <dbReference type="ARBA" id="ARBA00022692"/>
    </source>
</evidence>
<feature type="transmembrane region" description="Helical" evidence="10">
    <location>
        <begin position="84"/>
        <end position="109"/>
    </location>
</feature>
<dbReference type="GO" id="GO:0004993">
    <property type="term" value="F:G protein-coupled serotonin receptor activity"/>
    <property type="evidence" value="ECO:0007669"/>
    <property type="project" value="TreeGrafter"/>
</dbReference>
<feature type="transmembrane region" description="Helical" evidence="10">
    <location>
        <begin position="200"/>
        <end position="224"/>
    </location>
</feature>
<keyword evidence="5 9" id="KW-0297">G-protein coupled receptor</keyword>
<name>A0A815CH29_9BILA</name>
<evidence type="ECO:0000256" key="8">
    <source>
        <dbReference type="ARBA" id="ARBA00023224"/>
    </source>
</evidence>
<keyword evidence="4 10" id="KW-1133">Transmembrane helix</keyword>
<sequence length="449" mass="52237">MNQTWISLTNADKIGSRFDYNNFLLTADLFLNDTTNDINSIYQSFFSSSTITSQINQTNTNINQSLITTQHTDTNVILSSIEKFILTFLMSTMAFLTISGNFLVIIAFIYEPTIRTYSNYFILNLSIADLLIGIICIPLYAHKIIFGEWYLGYILCKLWLVFDYVVGSASTLCIVVISYDRYQMVSKGLNYISKTTIRRALKFVFGTWIIAILNYAPAILLWDWLSSSEPFQNRSCDPPFANNFPYLVTTAFVEFFVPFFSLTTLNLLVYMNIRQRSRGLIRTKNHHNDNITNRKSITSSSPIIKSNDIYSENGYYEKTKHDNEQELKQLNISNQNPLPISTTYAKSSSSSLALARDRKAAKNLFILVFAFVICWCPYTFLTLIRALCKQPDKCISAFIYEITFWLLWLNSTINPFLYSFLHVRFRKAFYRILCFYKLRHRRRLTEHRI</sequence>
<feature type="transmembrane region" description="Helical" evidence="10">
    <location>
        <begin position="161"/>
        <end position="179"/>
    </location>
</feature>
<evidence type="ECO:0000256" key="5">
    <source>
        <dbReference type="ARBA" id="ARBA00023040"/>
    </source>
</evidence>
<dbReference type="EMBL" id="CAJNOO010001078">
    <property type="protein sequence ID" value="CAF1091838.1"/>
    <property type="molecule type" value="Genomic_DNA"/>
</dbReference>
<dbReference type="GO" id="GO:0016907">
    <property type="term" value="F:G protein-coupled acetylcholine receptor activity"/>
    <property type="evidence" value="ECO:0007669"/>
    <property type="project" value="TreeGrafter"/>
</dbReference>
<dbReference type="Proteomes" id="UP000663882">
    <property type="component" value="Unassembled WGS sequence"/>
</dbReference>
<evidence type="ECO:0000256" key="6">
    <source>
        <dbReference type="ARBA" id="ARBA00023136"/>
    </source>
</evidence>
<dbReference type="PANTHER" id="PTHR24247:SF195">
    <property type="entry name" value="G-PROTEIN COUPLED RECEPTORS FAMILY 1 PROFILE DOMAIN-CONTAINING PROTEIN"/>
    <property type="match status" value="1"/>
</dbReference>
<dbReference type="Gene3D" id="1.20.1070.10">
    <property type="entry name" value="Rhodopsin 7-helix transmembrane proteins"/>
    <property type="match status" value="1"/>
</dbReference>
<feature type="transmembrane region" description="Helical" evidence="10">
    <location>
        <begin position="244"/>
        <end position="269"/>
    </location>
</feature>
<dbReference type="EMBL" id="CAJNOH010000384">
    <property type="protein sequence ID" value="CAF1023174.1"/>
    <property type="molecule type" value="Genomic_DNA"/>
</dbReference>
<dbReference type="InterPro" id="IPR000276">
    <property type="entry name" value="GPCR_Rhodpsn"/>
</dbReference>
<evidence type="ECO:0000256" key="1">
    <source>
        <dbReference type="ARBA" id="ARBA00004651"/>
    </source>
</evidence>
<evidence type="ECO:0000313" key="17">
    <source>
        <dbReference type="Proteomes" id="UP000663870"/>
    </source>
</evidence>
<dbReference type="OrthoDB" id="10071887at2759"/>
<evidence type="ECO:0000313" key="12">
    <source>
        <dbReference type="EMBL" id="CAF1023174.1"/>
    </source>
</evidence>
<keyword evidence="8 9" id="KW-0807">Transducer</keyword>
<dbReference type="PANTHER" id="PTHR24247">
    <property type="entry name" value="5-HYDROXYTRYPTAMINE RECEPTOR"/>
    <property type="match status" value="1"/>
</dbReference>
<evidence type="ECO:0000313" key="13">
    <source>
        <dbReference type="EMBL" id="CAF1091838.1"/>
    </source>
</evidence>
<dbReference type="EMBL" id="CAJNOL010001086">
    <property type="protein sequence ID" value="CAF1283946.1"/>
    <property type="molecule type" value="Genomic_DNA"/>
</dbReference>
<reference evidence="15" key="1">
    <citation type="submission" date="2021-02" db="EMBL/GenBank/DDBJ databases">
        <authorList>
            <person name="Nowell W R."/>
        </authorList>
    </citation>
    <scope>NUCLEOTIDE SEQUENCE</scope>
</reference>
<dbReference type="GO" id="GO:0030425">
    <property type="term" value="C:dendrite"/>
    <property type="evidence" value="ECO:0007669"/>
    <property type="project" value="TreeGrafter"/>
</dbReference>
<dbReference type="GO" id="GO:0045202">
    <property type="term" value="C:synapse"/>
    <property type="evidence" value="ECO:0007669"/>
    <property type="project" value="TreeGrafter"/>
</dbReference>
<dbReference type="PROSITE" id="PS00237">
    <property type="entry name" value="G_PROTEIN_RECEP_F1_1"/>
    <property type="match status" value="1"/>
</dbReference>
<dbReference type="SUPFAM" id="SSF81321">
    <property type="entry name" value="Family A G protein-coupled receptor-like"/>
    <property type="match status" value="1"/>
</dbReference>
<dbReference type="GO" id="GO:0007187">
    <property type="term" value="P:G protein-coupled receptor signaling pathway, coupled to cyclic nucleotide second messenger"/>
    <property type="evidence" value="ECO:0007669"/>
    <property type="project" value="TreeGrafter"/>
</dbReference>
<feature type="transmembrane region" description="Helical" evidence="10">
    <location>
        <begin position="364"/>
        <end position="386"/>
    </location>
</feature>
<evidence type="ECO:0000256" key="10">
    <source>
        <dbReference type="SAM" id="Phobius"/>
    </source>
</evidence>
<keyword evidence="3 9" id="KW-0812">Transmembrane</keyword>
<feature type="transmembrane region" description="Helical" evidence="10">
    <location>
        <begin position="398"/>
        <end position="421"/>
    </location>
</feature>